<dbReference type="PANTHER" id="PTHR43877:SF1">
    <property type="entry name" value="ACETYLTRANSFERASE"/>
    <property type="match status" value="1"/>
</dbReference>
<dbReference type="Pfam" id="PF00583">
    <property type="entry name" value="Acetyltransf_1"/>
    <property type="match status" value="1"/>
</dbReference>
<dbReference type="RefSeq" id="WP_096197176.1">
    <property type="nucleotide sequence ID" value="NZ_BAAAIQ010000009.1"/>
</dbReference>
<dbReference type="OrthoDB" id="273614at2"/>
<dbReference type="EMBL" id="NRGR01000016">
    <property type="protein sequence ID" value="PCC39258.1"/>
    <property type="molecule type" value="Genomic_DNA"/>
</dbReference>
<evidence type="ECO:0000259" key="4">
    <source>
        <dbReference type="PROSITE" id="PS51186"/>
    </source>
</evidence>
<evidence type="ECO:0000313" key="5">
    <source>
        <dbReference type="EMBL" id="PCC39258.1"/>
    </source>
</evidence>
<proteinExistence type="predicted"/>
<dbReference type="AlphaFoldDB" id="A0A2A3YJ06"/>
<dbReference type="InterPro" id="IPR000182">
    <property type="entry name" value="GNAT_dom"/>
</dbReference>
<evidence type="ECO:0000313" key="6">
    <source>
        <dbReference type="Proteomes" id="UP000218598"/>
    </source>
</evidence>
<sequence>MDRSALQGSVASTTRPAGTGDLHLRTGLRAGDLAALSALTRTSGTAVLGPGLLQDLVEAGRDEDTVVIVAERDDVPLGFVHLDIPWHAAEGWLVSGAVDPECRRQGVGTALLDAAVQMARERGVPVLRISGRPHGYAAPGVDPEGDPATAAFLVSHGARPAGSALAMHRTLHDLDRAVPTAIDVGPCEPGERDVLHELVLEHLAADWAETLRAFVQRGGPPERILVARDASQELLGFACWGVVGRDPSRFGPFGVAPWARGHGAGGALLDAALLRMAGEGLAHAWFQWTGRDSPAHRLYTSRGFVPLRTFTPYTLPTGHVDVDRSQEGIAR</sequence>
<feature type="domain" description="N-acetyltransferase" evidence="4">
    <location>
        <begin position="182"/>
        <end position="327"/>
    </location>
</feature>
<keyword evidence="6" id="KW-1185">Reference proteome</keyword>
<feature type="region of interest" description="Disordered" evidence="3">
    <location>
        <begin position="1"/>
        <end position="22"/>
    </location>
</feature>
<name>A0A2A3YJ06_9MICO</name>
<dbReference type="PROSITE" id="PS51186">
    <property type="entry name" value="GNAT"/>
    <property type="match status" value="2"/>
</dbReference>
<dbReference type="InterPro" id="IPR050832">
    <property type="entry name" value="Bact_Acetyltransf"/>
</dbReference>
<dbReference type="Proteomes" id="UP000218598">
    <property type="component" value="Unassembled WGS sequence"/>
</dbReference>
<reference evidence="5 6" key="1">
    <citation type="journal article" date="2017" name="Elife">
        <title>Extensive horizontal gene transfer in cheese-associated bacteria.</title>
        <authorList>
            <person name="Bonham K.S."/>
            <person name="Wolfe B.E."/>
            <person name="Dutton R.J."/>
        </authorList>
    </citation>
    <scope>NUCLEOTIDE SEQUENCE [LARGE SCALE GENOMIC DNA]</scope>
    <source>
        <strain evidence="5 6">341_9</strain>
    </source>
</reference>
<evidence type="ECO:0000256" key="2">
    <source>
        <dbReference type="ARBA" id="ARBA00023315"/>
    </source>
</evidence>
<dbReference type="InterPro" id="IPR016181">
    <property type="entry name" value="Acyl_CoA_acyltransferase"/>
</dbReference>
<dbReference type="PANTHER" id="PTHR43877">
    <property type="entry name" value="AMINOALKYLPHOSPHONATE N-ACETYLTRANSFERASE-RELATED-RELATED"/>
    <property type="match status" value="1"/>
</dbReference>
<accession>A0A2A3YJ06</accession>
<feature type="compositionally biased region" description="Polar residues" evidence="3">
    <location>
        <begin position="1"/>
        <end position="16"/>
    </location>
</feature>
<dbReference type="Pfam" id="PF13508">
    <property type="entry name" value="Acetyltransf_7"/>
    <property type="match status" value="1"/>
</dbReference>
<evidence type="ECO:0000256" key="3">
    <source>
        <dbReference type="SAM" id="MobiDB-lite"/>
    </source>
</evidence>
<keyword evidence="2" id="KW-0012">Acyltransferase</keyword>
<keyword evidence="1" id="KW-0808">Transferase</keyword>
<organism evidence="5 6">
    <name type="scientific">Brachybacterium alimentarium</name>
    <dbReference type="NCBI Taxonomy" id="47845"/>
    <lineage>
        <taxon>Bacteria</taxon>
        <taxon>Bacillati</taxon>
        <taxon>Actinomycetota</taxon>
        <taxon>Actinomycetes</taxon>
        <taxon>Micrococcales</taxon>
        <taxon>Dermabacteraceae</taxon>
        <taxon>Brachybacterium</taxon>
    </lineage>
</organism>
<evidence type="ECO:0000256" key="1">
    <source>
        <dbReference type="ARBA" id="ARBA00022679"/>
    </source>
</evidence>
<protein>
    <recommendedName>
        <fullName evidence="4">N-acetyltransferase domain-containing protein</fullName>
    </recommendedName>
</protein>
<dbReference type="CDD" id="cd04301">
    <property type="entry name" value="NAT_SF"/>
    <property type="match status" value="2"/>
</dbReference>
<dbReference type="GO" id="GO:0016747">
    <property type="term" value="F:acyltransferase activity, transferring groups other than amino-acyl groups"/>
    <property type="evidence" value="ECO:0007669"/>
    <property type="project" value="InterPro"/>
</dbReference>
<dbReference type="Gene3D" id="3.40.630.30">
    <property type="match status" value="1"/>
</dbReference>
<dbReference type="SUPFAM" id="SSF55729">
    <property type="entry name" value="Acyl-CoA N-acyltransferases (Nat)"/>
    <property type="match status" value="2"/>
</dbReference>
<feature type="domain" description="N-acetyltransferase" evidence="4">
    <location>
        <begin position="22"/>
        <end position="172"/>
    </location>
</feature>
<comment type="caution">
    <text evidence="5">The sequence shown here is derived from an EMBL/GenBank/DDBJ whole genome shotgun (WGS) entry which is preliminary data.</text>
</comment>
<gene>
    <name evidence="5" type="ORF">CIK66_10325</name>
</gene>